<evidence type="ECO:0000256" key="1">
    <source>
        <dbReference type="SAM" id="MobiDB-lite"/>
    </source>
</evidence>
<evidence type="ECO:0000313" key="3">
    <source>
        <dbReference type="EMBL" id="PWW02927.1"/>
    </source>
</evidence>
<organism evidence="3 4">
    <name type="scientific">Paenibacillus cellulosilyticus</name>
    <dbReference type="NCBI Taxonomy" id="375489"/>
    <lineage>
        <taxon>Bacteria</taxon>
        <taxon>Bacillati</taxon>
        <taxon>Bacillota</taxon>
        <taxon>Bacilli</taxon>
        <taxon>Bacillales</taxon>
        <taxon>Paenibacillaceae</taxon>
        <taxon>Paenibacillus</taxon>
    </lineage>
</organism>
<dbReference type="AlphaFoldDB" id="A0A2V2YUI1"/>
<dbReference type="OrthoDB" id="1707591at2"/>
<dbReference type="EMBL" id="QGTQ01000008">
    <property type="protein sequence ID" value="PWW02927.1"/>
    <property type="molecule type" value="Genomic_DNA"/>
</dbReference>
<dbReference type="Proteomes" id="UP000246635">
    <property type="component" value="Unassembled WGS sequence"/>
</dbReference>
<feature type="chain" id="PRO_5039603840" description="DUF3829 domain-containing protein" evidence="2">
    <location>
        <begin position="23"/>
        <end position="329"/>
    </location>
</feature>
<evidence type="ECO:0000313" key="4">
    <source>
        <dbReference type="Proteomes" id="UP000246635"/>
    </source>
</evidence>
<keyword evidence="4" id="KW-1185">Reference proteome</keyword>
<comment type="caution">
    <text evidence="3">The sequence shown here is derived from an EMBL/GenBank/DDBJ whole genome shotgun (WGS) entry which is preliminary data.</text>
</comment>
<reference evidence="3 4" key="1">
    <citation type="submission" date="2018-05" db="EMBL/GenBank/DDBJ databases">
        <title>Genomic Encyclopedia of Type Strains, Phase III (KMG-III): the genomes of soil and plant-associated and newly described type strains.</title>
        <authorList>
            <person name="Whitman W."/>
        </authorList>
    </citation>
    <scope>NUCLEOTIDE SEQUENCE [LARGE SCALE GENOMIC DNA]</scope>
    <source>
        <strain evidence="3 4">CECT 5696</strain>
    </source>
</reference>
<evidence type="ECO:0008006" key="5">
    <source>
        <dbReference type="Google" id="ProtNLM"/>
    </source>
</evidence>
<dbReference type="RefSeq" id="WP_110044400.1">
    <property type="nucleotide sequence ID" value="NZ_CP054612.1"/>
</dbReference>
<sequence>MKIKSKASAAAMMCLLSAVLLAACDNNDKKTESSPNESTSAVDKDQQAEPTPSEQSSKDDPVLSDYNALKSTNPDISDRLKFLNENLTKLQPESADQIVRDLVAKYDEELPSRQEPFYKENVATALNALDWPITKDNASQIKDDSIRTMVEAVFADGYKLEAVEGSIFPIVDYNSLRQYKTALTSAYATYIELLAQLSDQKSMSDGGLVITWDQFADRMMMYDQYLSQFASSPDASKVKTMYEGALTIYMSGADNSPIYDRDGSYKLLDEVKTSYERIAKDFADTQTGKIIQGYLDVLQQSNWQVRSTDGKSAVQAVDSYREKALAEIK</sequence>
<feature type="signal peptide" evidence="2">
    <location>
        <begin position="1"/>
        <end position="22"/>
    </location>
</feature>
<proteinExistence type="predicted"/>
<protein>
    <recommendedName>
        <fullName evidence="5">DUF3829 domain-containing protein</fullName>
    </recommendedName>
</protein>
<name>A0A2V2YUI1_9BACL</name>
<feature type="region of interest" description="Disordered" evidence="1">
    <location>
        <begin position="27"/>
        <end position="63"/>
    </location>
</feature>
<gene>
    <name evidence="3" type="ORF">DFQ01_108206</name>
</gene>
<accession>A0A2V2YUI1</accession>
<dbReference type="PROSITE" id="PS51257">
    <property type="entry name" value="PROKAR_LIPOPROTEIN"/>
    <property type="match status" value="1"/>
</dbReference>
<evidence type="ECO:0000256" key="2">
    <source>
        <dbReference type="SAM" id="SignalP"/>
    </source>
</evidence>
<keyword evidence="2" id="KW-0732">Signal</keyword>